<evidence type="ECO:0000313" key="3">
    <source>
        <dbReference type="Proteomes" id="UP001205612"/>
    </source>
</evidence>
<protein>
    <submittedName>
        <fullName evidence="2">Uncharacterized protein</fullName>
    </submittedName>
</protein>
<name>A0ABT2B990_9ACTN</name>
<dbReference type="RefSeq" id="WP_258782065.1">
    <property type="nucleotide sequence ID" value="NZ_JANUGP010000027.1"/>
</dbReference>
<feature type="region of interest" description="Disordered" evidence="1">
    <location>
        <begin position="96"/>
        <end position="116"/>
    </location>
</feature>
<feature type="region of interest" description="Disordered" evidence="1">
    <location>
        <begin position="54"/>
        <end position="83"/>
    </location>
</feature>
<accession>A0ABT2B990</accession>
<reference evidence="2 3" key="1">
    <citation type="submission" date="2022-08" db="EMBL/GenBank/DDBJ databases">
        <authorList>
            <person name="Somphong A."/>
            <person name="Phongsopitanun W."/>
        </authorList>
    </citation>
    <scope>NUCLEOTIDE SEQUENCE [LARGE SCALE GENOMIC DNA]</scope>
    <source>
        <strain evidence="2 3">LP11</strain>
    </source>
</reference>
<organism evidence="2 3">
    <name type="scientific">Streptomyces pyxinicus</name>
    <dbReference type="NCBI Taxonomy" id="2970331"/>
    <lineage>
        <taxon>Bacteria</taxon>
        <taxon>Bacillati</taxon>
        <taxon>Actinomycetota</taxon>
        <taxon>Actinomycetes</taxon>
        <taxon>Kitasatosporales</taxon>
        <taxon>Streptomycetaceae</taxon>
        <taxon>Streptomyces</taxon>
    </lineage>
</organism>
<keyword evidence="3" id="KW-1185">Reference proteome</keyword>
<feature type="compositionally biased region" description="Low complexity" evidence="1">
    <location>
        <begin position="59"/>
        <end position="74"/>
    </location>
</feature>
<dbReference type="EMBL" id="JANUGP010000027">
    <property type="protein sequence ID" value="MCS0605081.1"/>
    <property type="molecule type" value="Genomic_DNA"/>
</dbReference>
<sequence>MTAPDAATTLAVPDTTAPAVSEPPRRAAPPGTAGAWPYVLPCPVVTVSAGVCADHPERPATASGAAAPAVPESSRWTGDPARRAAPLGAAGAWPYALPRPPVTVSADRVPSIRAAP</sequence>
<feature type="region of interest" description="Disordered" evidence="1">
    <location>
        <begin position="1"/>
        <end position="32"/>
    </location>
</feature>
<dbReference type="Proteomes" id="UP001205612">
    <property type="component" value="Unassembled WGS sequence"/>
</dbReference>
<evidence type="ECO:0000256" key="1">
    <source>
        <dbReference type="SAM" id="MobiDB-lite"/>
    </source>
</evidence>
<comment type="caution">
    <text evidence="2">The sequence shown here is derived from an EMBL/GenBank/DDBJ whole genome shotgun (WGS) entry which is preliminary data.</text>
</comment>
<gene>
    <name evidence="2" type="ORF">NX794_28300</name>
</gene>
<proteinExistence type="predicted"/>
<evidence type="ECO:0000313" key="2">
    <source>
        <dbReference type="EMBL" id="MCS0605081.1"/>
    </source>
</evidence>